<dbReference type="EMBL" id="FNUV01000006">
    <property type="protein sequence ID" value="SEF98386.1"/>
    <property type="molecule type" value="Genomic_DNA"/>
</dbReference>
<evidence type="ECO:0000256" key="1">
    <source>
        <dbReference type="SAM" id="Phobius"/>
    </source>
</evidence>
<proteinExistence type="predicted"/>
<name>A0A1H5WGI4_XYLRU</name>
<organism evidence="2 3">
    <name type="scientific">Xylanibacter ruminicola</name>
    <name type="common">Prevotella ruminicola</name>
    <dbReference type="NCBI Taxonomy" id="839"/>
    <lineage>
        <taxon>Bacteria</taxon>
        <taxon>Pseudomonadati</taxon>
        <taxon>Bacteroidota</taxon>
        <taxon>Bacteroidia</taxon>
        <taxon>Bacteroidales</taxon>
        <taxon>Prevotellaceae</taxon>
        <taxon>Xylanibacter</taxon>
    </lineage>
</organism>
<dbReference type="Proteomes" id="UP000236735">
    <property type="component" value="Unassembled WGS sequence"/>
</dbReference>
<dbReference type="Pfam" id="PF04246">
    <property type="entry name" value="RseC_MucC"/>
    <property type="match status" value="1"/>
</dbReference>
<sequence>MYLCICKVEFTKPITYRSGLMSTKISHSGIIESITGGCVRVRILQTSACAACKVAAHCHASESKEKIIDVFNCDTAAFNVGQNVTVWASRDVANRALLLGFGLPFVIMMAVLLAVLLFTGSEGLAAVSALLSLAPYYLIIFSCRGMIQKKISFSIEVK</sequence>
<dbReference type="AlphaFoldDB" id="A0A1H5WGI4"/>
<evidence type="ECO:0000313" key="3">
    <source>
        <dbReference type="Proteomes" id="UP000236735"/>
    </source>
</evidence>
<reference evidence="2 3" key="1">
    <citation type="submission" date="2016-10" db="EMBL/GenBank/DDBJ databases">
        <authorList>
            <person name="de Groot N.N."/>
        </authorList>
    </citation>
    <scope>NUCLEOTIDE SEQUENCE [LARGE SCALE GENOMIC DNA]</scope>
    <source>
        <strain evidence="2 3">AR32</strain>
    </source>
</reference>
<accession>A0A1H5WGI4</accession>
<keyword evidence="1" id="KW-1133">Transmembrane helix</keyword>
<evidence type="ECO:0000313" key="2">
    <source>
        <dbReference type="EMBL" id="SEF98386.1"/>
    </source>
</evidence>
<protein>
    <submittedName>
        <fullName evidence="2">Positive regulator of sigma(E), RseC/MucC</fullName>
    </submittedName>
</protein>
<gene>
    <name evidence="2" type="ORF">SAMN05216354_2326</name>
</gene>
<feature type="transmembrane region" description="Helical" evidence="1">
    <location>
        <begin position="124"/>
        <end position="143"/>
    </location>
</feature>
<feature type="transmembrane region" description="Helical" evidence="1">
    <location>
        <begin position="96"/>
        <end position="118"/>
    </location>
</feature>
<keyword evidence="1" id="KW-0472">Membrane</keyword>
<keyword evidence="1" id="KW-0812">Transmembrane</keyword>